<dbReference type="AlphaFoldDB" id="A0A8H4R4F6"/>
<evidence type="ECO:0000256" key="3">
    <source>
        <dbReference type="ARBA" id="ARBA00005594"/>
    </source>
</evidence>
<feature type="compositionally biased region" description="Low complexity" evidence="13">
    <location>
        <begin position="400"/>
        <end position="417"/>
    </location>
</feature>
<evidence type="ECO:0000256" key="8">
    <source>
        <dbReference type="ARBA" id="ARBA00022917"/>
    </source>
</evidence>
<evidence type="ECO:0000256" key="10">
    <source>
        <dbReference type="ARBA" id="ARBA00023242"/>
    </source>
</evidence>
<proteinExistence type="inferred from homology"/>
<dbReference type="EC" id="6.1.1.1" evidence="12"/>
<evidence type="ECO:0000313" key="15">
    <source>
        <dbReference type="Proteomes" id="UP000521872"/>
    </source>
</evidence>
<evidence type="ECO:0000256" key="13">
    <source>
        <dbReference type="SAM" id="MobiDB-lite"/>
    </source>
</evidence>
<evidence type="ECO:0000256" key="4">
    <source>
        <dbReference type="ARBA" id="ARBA00022490"/>
    </source>
</evidence>
<dbReference type="PIRSF" id="PIRSF006588">
    <property type="entry name" value="TyrRS_arch_euk"/>
    <property type="match status" value="1"/>
</dbReference>
<keyword evidence="8 12" id="KW-0648">Protein biosynthesis</keyword>
<dbReference type="GO" id="GO:0005524">
    <property type="term" value="F:ATP binding"/>
    <property type="evidence" value="ECO:0007669"/>
    <property type="project" value="UniProtKB-KW"/>
</dbReference>
<evidence type="ECO:0000313" key="14">
    <source>
        <dbReference type="EMBL" id="KAF4622134.1"/>
    </source>
</evidence>
<feature type="compositionally biased region" description="Basic and acidic residues" evidence="13">
    <location>
        <begin position="418"/>
        <end position="428"/>
    </location>
</feature>
<dbReference type="NCBIfam" id="TIGR00234">
    <property type="entry name" value="tyrS"/>
    <property type="match status" value="1"/>
</dbReference>
<dbReference type="GO" id="GO:0006437">
    <property type="term" value="P:tyrosyl-tRNA aminoacylation"/>
    <property type="evidence" value="ECO:0007669"/>
    <property type="project" value="InterPro"/>
</dbReference>
<gene>
    <name evidence="14" type="ORF">D9613_009097</name>
</gene>
<feature type="region of interest" description="Disordered" evidence="13">
    <location>
        <begin position="374"/>
        <end position="439"/>
    </location>
</feature>
<dbReference type="FunFam" id="1.10.240.10:FF:000004">
    <property type="entry name" value="Tyrosine--tRNA ligase"/>
    <property type="match status" value="1"/>
</dbReference>
<dbReference type="Pfam" id="PF00579">
    <property type="entry name" value="tRNA-synt_1b"/>
    <property type="match status" value="1"/>
</dbReference>
<dbReference type="InterPro" id="IPR023617">
    <property type="entry name" value="Tyr-tRNA-ligase_arc/euk-type"/>
</dbReference>
<sequence length="439" mass="48441">MATPEEKYELITRRLQEVLGGDSIKKILAEEERQLKCYWGTAPTGRPHIGYFVPLTKIADFLRAGVKVTVLLADIHAFLDNMKAPLDLVKYRTKYYEYLIKTTLTSLGIPITHLRFVEGSSYQLTPEYSMDNYRLCATVTEHDAKKAGAEVVKQVDSALLSGLLYPGLQALDEQYLDVDFQFGGVDQRKIFTFAELYLPKLGYAKRAHLMNAMVPGLAGGKMSASDPNSKIDFLDAPEVIRKKLKSAFCEEGNVEGNGVLAFLEAVLIPISQLRLERDAGKTVLEVGLGDQRPFISDNAPPGTIFSVERDEKFGGSTHYSSYEEIKADFEAKKLHPKDLKTSVADGIVRLLEPIQAAFKENEEWQKIAALAYPDPNAKPEKKKKKEKVYHPPPPGKGKNAKVPAAATTEDAAAAASDAKAHSEQEGAKQESTQETTTSS</sequence>
<dbReference type="GO" id="GO:0004831">
    <property type="term" value="F:tyrosine-tRNA ligase activity"/>
    <property type="evidence" value="ECO:0007669"/>
    <property type="project" value="UniProtKB-EC"/>
</dbReference>
<dbReference type="PANTHER" id="PTHR46264:SF4">
    <property type="entry name" value="TYROSINE--TRNA LIGASE, CYTOPLASMIC"/>
    <property type="match status" value="1"/>
</dbReference>
<evidence type="ECO:0000256" key="11">
    <source>
        <dbReference type="ARBA" id="ARBA00048248"/>
    </source>
</evidence>
<comment type="similarity">
    <text evidence="3 12">Belongs to the class-I aminoacyl-tRNA synthetase family.</text>
</comment>
<evidence type="ECO:0000256" key="9">
    <source>
        <dbReference type="ARBA" id="ARBA00023146"/>
    </source>
</evidence>
<dbReference type="FunFam" id="3.40.50.620:FF:000040">
    <property type="entry name" value="Tyrosine--tRNA ligase"/>
    <property type="match status" value="1"/>
</dbReference>
<dbReference type="GO" id="GO:0005634">
    <property type="term" value="C:nucleus"/>
    <property type="evidence" value="ECO:0007669"/>
    <property type="project" value="UniProtKB-SubCell"/>
</dbReference>
<dbReference type="PRINTS" id="PR01040">
    <property type="entry name" value="TRNASYNTHTYR"/>
</dbReference>
<organism evidence="14 15">
    <name type="scientific">Agrocybe pediades</name>
    <dbReference type="NCBI Taxonomy" id="84607"/>
    <lineage>
        <taxon>Eukaryota</taxon>
        <taxon>Fungi</taxon>
        <taxon>Dikarya</taxon>
        <taxon>Basidiomycota</taxon>
        <taxon>Agaricomycotina</taxon>
        <taxon>Agaricomycetes</taxon>
        <taxon>Agaricomycetidae</taxon>
        <taxon>Agaricales</taxon>
        <taxon>Agaricineae</taxon>
        <taxon>Strophariaceae</taxon>
        <taxon>Agrocybe</taxon>
    </lineage>
</organism>
<keyword evidence="7 12" id="KW-0067">ATP-binding</keyword>
<name>A0A8H4R4F6_9AGAR</name>
<keyword evidence="15" id="KW-1185">Reference proteome</keyword>
<evidence type="ECO:0000256" key="2">
    <source>
        <dbReference type="ARBA" id="ARBA00004496"/>
    </source>
</evidence>
<keyword evidence="10" id="KW-0539">Nucleus</keyword>
<dbReference type="Gene3D" id="3.40.50.620">
    <property type="entry name" value="HUPs"/>
    <property type="match status" value="1"/>
</dbReference>
<evidence type="ECO:0000256" key="5">
    <source>
        <dbReference type="ARBA" id="ARBA00022598"/>
    </source>
</evidence>
<protein>
    <recommendedName>
        <fullName evidence="12">Tyrosine--tRNA ligase</fullName>
        <ecNumber evidence="12">6.1.1.1</ecNumber>
    </recommendedName>
    <alternativeName>
        <fullName evidence="12">Tyrosyl-tRNA synthetase</fullName>
    </alternativeName>
</protein>
<keyword evidence="4" id="KW-0963">Cytoplasm</keyword>
<dbReference type="CDD" id="cd00805">
    <property type="entry name" value="TyrRS_core"/>
    <property type="match status" value="1"/>
</dbReference>
<feature type="compositionally biased region" description="Low complexity" evidence="13">
    <location>
        <begin position="429"/>
        <end position="439"/>
    </location>
</feature>
<dbReference type="Proteomes" id="UP000521872">
    <property type="component" value="Unassembled WGS sequence"/>
</dbReference>
<dbReference type="Gene3D" id="1.10.240.10">
    <property type="entry name" value="Tyrosyl-Transfer RNA Synthetase"/>
    <property type="match status" value="1"/>
</dbReference>
<dbReference type="InterPro" id="IPR050489">
    <property type="entry name" value="Tyr-tRNA_synthase"/>
</dbReference>
<dbReference type="InterPro" id="IPR002305">
    <property type="entry name" value="aa-tRNA-synth_Ic"/>
</dbReference>
<accession>A0A8H4R4F6</accession>
<reference evidence="14 15" key="1">
    <citation type="submission" date="2019-12" db="EMBL/GenBank/DDBJ databases">
        <authorList>
            <person name="Floudas D."/>
            <person name="Bentzer J."/>
            <person name="Ahren D."/>
            <person name="Johansson T."/>
            <person name="Persson P."/>
            <person name="Tunlid A."/>
        </authorList>
    </citation>
    <scope>NUCLEOTIDE SEQUENCE [LARGE SCALE GENOMIC DNA]</scope>
    <source>
        <strain evidence="14 15">CBS 102.39</strain>
    </source>
</reference>
<dbReference type="EMBL" id="JAACJL010000002">
    <property type="protein sequence ID" value="KAF4622134.1"/>
    <property type="molecule type" value="Genomic_DNA"/>
</dbReference>
<keyword evidence="9 12" id="KW-0030">Aminoacyl-tRNA synthetase</keyword>
<dbReference type="SUPFAM" id="SSF52374">
    <property type="entry name" value="Nucleotidylyl transferase"/>
    <property type="match status" value="1"/>
</dbReference>
<comment type="subcellular location">
    <subcellularLocation>
        <location evidence="2">Cytoplasm</location>
    </subcellularLocation>
    <subcellularLocation>
        <location evidence="1">Nucleus</location>
    </subcellularLocation>
</comment>
<evidence type="ECO:0000256" key="1">
    <source>
        <dbReference type="ARBA" id="ARBA00004123"/>
    </source>
</evidence>
<comment type="catalytic activity">
    <reaction evidence="11 12">
        <text>tRNA(Tyr) + L-tyrosine + ATP = L-tyrosyl-tRNA(Tyr) + AMP + diphosphate + H(+)</text>
        <dbReference type="Rhea" id="RHEA:10220"/>
        <dbReference type="Rhea" id="RHEA-COMP:9706"/>
        <dbReference type="Rhea" id="RHEA-COMP:9707"/>
        <dbReference type="ChEBI" id="CHEBI:15378"/>
        <dbReference type="ChEBI" id="CHEBI:30616"/>
        <dbReference type="ChEBI" id="CHEBI:33019"/>
        <dbReference type="ChEBI" id="CHEBI:58315"/>
        <dbReference type="ChEBI" id="CHEBI:78442"/>
        <dbReference type="ChEBI" id="CHEBI:78536"/>
        <dbReference type="ChEBI" id="CHEBI:456215"/>
        <dbReference type="EC" id="6.1.1.1"/>
    </reaction>
</comment>
<evidence type="ECO:0000256" key="7">
    <source>
        <dbReference type="ARBA" id="ARBA00022840"/>
    </source>
</evidence>
<evidence type="ECO:0000256" key="12">
    <source>
        <dbReference type="RuleBase" id="RU361234"/>
    </source>
</evidence>
<dbReference type="GO" id="GO:0005737">
    <property type="term" value="C:cytoplasm"/>
    <property type="evidence" value="ECO:0007669"/>
    <property type="project" value="UniProtKB-SubCell"/>
</dbReference>
<dbReference type="InterPro" id="IPR014729">
    <property type="entry name" value="Rossmann-like_a/b/a_fold"/>
</dbReference>
<dbReference type="InterPro" id="IPR002307">
    <property type="entry name" value="Tyr-tRNA-ligase"/>
</dbReference>
<evidence type="ECO:0000256" key="6">
    <source>
        <dbReference type="ARBA" id="ARBA00022741"/>
    </source>
</evidence>
<keyword evidence="6 12" id="KW-0547">Nucleotide-binding</keyword>
<keyword evidence="5 12" id="KW-0436">Ligase</keyword>
<comment type="caution">
    <text evidence="14">The sequence shown here is derived from an EMBL/GenBank/DDBJ whole genome shotgun (WGS) entry which is preliminary data.</text>
</comment>
<dbReference type="PANTHER" id="PTHR46264">
    <property type="entry name" value="TYROSINE-TRNA LIGASE"/>
    <property type="match status" value="1"/>
</dbReference>